<evidence type="ECO:0000256" key="9">
    <source>
        <dbReference type="ARBA" id="ARBA00048108"/>
    </source>
</evidence>
<dbReference type="Proteomes" id="UP000695022">
    <property type="component" value="Unplaced"/>
</dbReference>
<comment type="catalytic activity">
    <reaction evidence="9">
        <text>diphthine-[translation elongation factor 2] + NH4(+) + ATP = diphthamide-[translation elongation factor 2] + AMP + diphosphate + H(+)</text>
        <dbReference type="Rhea" id="RHEA:19753"/>
        <dbReference type="Rhea" id="RHEA-COMP:10172"/>
        <dbReference type="Rhea" id="RHEA-COMP:10174"/>
        <dbReference type="ChEBI" id="CHEBI:15378"/>
        <dbReference type="ChEBI" id="CHEBI:16692"/>
        <dbReference type="ChEBI" id="CHEBI:28938"/>
        <dbReference type="ChEBI" id="CHEBI:30616"/>
        <dbReference type="ChEBI" id="CHEBI:33019"/>
        <dbReference type="ChEBI" id="CHEBI:82696"/>
        <dbReference type="ChEBI" id="CHEBI:456215"/>
        <dbReference type="EC" id="6.3.1.14"/>
    </reaction>
</comment>
<dbReference type="Gene3D" id="3.30.1330.40">
    <property type="entry name" value="RutC-like"/>
    <property type="match status" value="2"/>
</dbReference>
<evidence type="ECO:0000313" key="11">
    <source>
        <dbReference type="Proteomes" id="UP000695022"/>
    </source>
</evidence>
<dbReference type="PANTHER" id="PTHR12196">
    <property type="entry name" value="DOMAIN OF UNKNOWN FUNCTION 71 DUF71 -CONTAINING PROTEIN"/>
    <property type="match status" value="1"/>
</dbReference>
<name>A0ABM1FBW8_PRICU</name>
<dbReference type="Gene3D" id="3.40.50.620">
    <property type="entry name" value="HUPs"/>
    <property type="match status" value="1"/>
</dbReference>
<evidence type="ECO:0000256" key="4">
    <source>
        <dbReference type="ARBA" id="ARBA00018426"/>
    </source>
</evidence>
<feature type="domain" description="Diphthamide synthase" evidence="10">
    <location>
        <begin position="5"/>
        <end position="229"/>
    </location>
</feature>
<sequence>MLYSFLLSGGKDSCYNMMQCVAEGHEIVALANLRPEGKDELDSYMYQTVGHHAIDFYADAMGLPLYRRIIEGSSVAIEKDYHENPKDEVEDLYALLKYVKENIEFEAVASGAILSDYQRVRVENVCSRLGLTSLAYLWRRDQSELLREMIESGVEAILIKVAAMGLEPRKHLGKTIADIYPHMLKMETTYGLNVCGEGGEYETFTLNCPLFEKRILIGRTELVIHSDDAFAPVGFLNLKEVSLEDKPLVEPLSQRERLMGVPVTRSQDTISKVLESVDSEVTGASAVAEPSQCKTHTAPLPLTSTEETTPVCMKDAMGLFSVAGLVGVVSSMESTEEIVTRLMDKLKDVIENQAGAKLRDISFVHLYVSNMAEFARINSVYSTYFSLNPPARTCVQVALPESVVLQLDCTGSTSHEERHTMHVQGISHWAPANIGPYSQAVRVGNRITVAGQIPLVAGSMQLIGGGSACESALSLQHVQRVLSAMQSGATLRNIVSCVCYVTHEKFLDVAKQQWAQARHKQEDVEAASPLRACMMWVVVPGLPRGAGVEWEVTAITDTNGCKSTELVKRYGEFSVRSWSVHNEAGILAIKLNVESPLPAIGAAGALQALTSHIASVCVGCGRHGDGDTSGHVTVFYPTRLFGHAEMNGAARTLLAAGEATGRLAVSAVPVSSLERPPHIVSALLLLLRC</sequence>
<keyword evidence="11" id="KW-1185">Reference proteome</keyword>
<dbReference type="RefSeq" id="XP_014681939.1">
    <property type="nucleotide sequence ID" value="XM_014826453.1"/>
</dbReference>
<dbReference type="InterPro" id="IPR006175">
    <property type="entry name" value="YjgF/YER057c/UK114"/>
</dbReference>
<organism evidence="11 12">
    <name type="scientific">Priapulus caudatus</name>
    <name type="common">Priapulid worm</name>
    <dbReference type="NCBI Taxonomy" id="37621"/>
    <lineage>
        <taxon>Eukaryota</taxon>
        <taxon>Metazoa</taxon>
        <taxon>Ecdysozoa</taxon>
        <taxon>Scalidophora</taxon>
        <taxon>Priapulida</taxon>
        <taxon>Priapulimorpha</taxon>
        <taxon>Priapulimorphida</taxon>
        <taxon>Priapulidae</taxon>
        <taxon>Priapulus</taxon>
    </lineage>
</organism>
<dbReference type="Pfam" id="PF01902">
    <property type="entry name" value="Diphthami_syn_2"/>
    <property type="match status" value="1"/>
</dbReference>
<evidence type="ECO:0000256" key="6">
    <source>
        <dbReference type="ARBA" id="ARBA00031202"/>
    </source>
</evidence>
<dbReference type="CDD" id="cd01994">
    <property type="entry name" value="AANH_PF0828-like"/>
    <property type="match status" value="1"/>
</dbReference>
<dbReference type="PANTHER" id="PTHR12196:SF2">
    <property type="entry name" value="DIPHTHINE--AMMONIA LIGASE"/>
    <property type="match status" value="1"/>
</dbReference>
<dbReference type="InterPro" id="IPR035959">
    <property type="entry name" value="RutC-like_sf"/>
</dbReference>
<evidence type="ECO:0000259" key="10">
    <source>
        <dbReference type="Pfam" id="PF01902"/>
    </source>
</evidence>
<evidence type="ECO:0000256" key="3">
    <source>
        <dbReference type="ARBA" id="ARBA00012089"/>
    </source>
</evidence>
<dbReference type="Gene3D" id="3.90.1490.10">
    <property type="entry name" value="putative n-type atp pyrophosphatase, domain 2"/>
    <property type="match status" value="1"/>
</dbReference>
<protein>
    <recommendedName>
        <fullName evidence="4">Diphthine--ammonia ligase</fullName>
        <ecNumber evidence="3">6.3.1.14</ecNumber>
    </recommendedName>
    <alternativeName>
        <fullName evidence="6">ATP-binding domain-containing protein 4</fullName>
    </alternativeName>
    <alternativeName>
        <fullName evidence="5">Diphthamide synthase</fullName>
    </alternativeName>
    <alternativeName>
        <fullName evidence="7">Diphthamide synthetase</fullName>
    </alternativeName>
    <alternativeName>
        <fullName evidence="8">Protein DPH6 homolog</fullName>
    </alternativeName>
</protein>
<evidence type="ECO:0000256" key="2">
    <source>
        <dbReference type="ARBA" id="ARBA00008496"/>
    </source>
</evidence>
<evidence type="ECO:0000256" key="5">
    <source>
        <dbReference type="ARBA" id="ARBA00029814"/>
    </source>
</evidence>
<reference evidence="12" key="1">
    <citation type="submission" date="2025-08" db="UniProtKB">
        <authorList>
            <consortium name="RefSeq"/>
        </authorList>
    </citation>
    <scope>IDENTIFICATION</scope>
</reference>
<comment type="similarity">
    <text evidence="2">Belongs to the Diphthine--ammonia ligase family.</text>
</comment>
<dbReference type="InterPro" id="IPR030662">
    <property type="entry name" value="DPH6/MJ0570"/>
</dbReference>
<evidence type="ECO:0000256" key="8">
    <source>
        <dbReference type="ARBA" id="ARBA00032849"/>
    </source>
</evidence>
<comment type="pathway">
    <text evidence="1">Protein modification; peptidyl-diphthamide biosynthesis.</text>
</comment>
<dbReference type="EC" id="6.3.1.14" evidence="3"/>
<dbReference type="CDD" id="cd06156">
    <property type="entry name" value="eu_AANH_C_2"/>
    <property type="match status" value="1"/>
</dbReference>
<evidence type="ECO:0000313" key="12">
    <source>
        <dbReference type="RefSeq" id="XP_014681939.1"/>
    </source>
</evidence>
<accession>A0ABM1FBW8</accession>
<dbReference type="Pfam" id="PF01042">
    <property type="entry name" value="Ribonuc_L-PSP"/>
    <property type="match status" value="2"/>
</dbReference>
<evidence type="ECO:0000256" key="1">
    <source>
        <dbReference type="ARBA" id="ARBA00005156"/>
    </source>
</evidence>
<dbReference type="GeneID" id="106821578"/>
<dbReference type="SUPFAM" id="SSF52402">
    <property type="entry name" value="Adenine nucleotide alpha hydrolases-like"/>
    <property type="match status" value="1"/>
</dbReference>
<dbReference type="InterPro" id="IPR014729">
    <property type="entry name" value="Rossmann-like_a/b/a_fold"/>
</dbReference>
<evidence type="ECO:0000256" key="7">
    <source>
        <dbReference type="ARBA" id="ARBA00031552"/>
    </source>
</evidence>
<proteinExistence type="inferred from homology"/>
<dbReference type="InterPro" id="IPR002761">
    <property type="entry name" value="Diphthami_syn_dom"/>
</dbReference>
<dbReference type="SUPFAM" id="SSF55298">
    <property type="entry name" value="YjgF-like"/>
    <property type="match status" value="2"/>
</dbReference>
<dbReference type="NCBIfam" id="TIGR00290">
    <property type="entry name" value="MJ0570_dom"/>
    <property type="match status" value="1"/>
</dbReference>
<gene>
    <name evidence="12" type="primary">LOC106821578</name>
</gene>